<dbReference type="PROSITE" id="PS51635">
    <property type="entry name" value="PNPLA"/>
    <property type="match status" value="1"/>
</dbReference>
<dbReference type="InterPro" id="IPR050301">
    <property type="entry name" value="NTE"/>
</dbReference>
<evidence type="ECO:0000256" key="3">
    <source>
        <dbReference type="ARBA" id="ARBA00023098"/>
    </source>
</evidence>
<keyword evidence="3 4" id="KW-0443">Lipid metabolism</keyword>
<dbReference type="InterPro" id="IPR016035">
    <property type="entry name" value="Acyl_Trfase/lysoPLipase"/>
</dbReference>
<gene>
    <name evidence="6" type="ORF">HGA08_10680</name>
</gene>
<name>A0A846XU74_9NOCA</name>
<evidence type="ECO:0000259" key="5">
    <source>
        <dbReference type="PROSITE" id="PS51635"/>
    </source>
</evidence>
<keyword evidence="7" id="KW-1185">Reference proteome</keyword>
<feature type="active site" description="Proton acceptor" evidence="4">
    <location>
        <position position="192"/>
    </location>
</feature>
<organism evidence="6 7">
    <name type="scientific">Nocardia vermiculata</name>
    <dbReference type="NCBI Taxonomy" id="257274"/>
    <lineage>
        <taxon>Bacteria</taxon>
        <taxon>Bacillati</taxon>
        <taxon>Actinomycetota</taxon>
        <taxon>Actinomycetes</taxon>
        <taxon>Mycobacteriales</taxon>
        <taxon>Nocardiaceae</taxon>
        <taxon>Nocardia</taxon>
    </lineage>
</organism>
<dbReference type="Proteomes" id="UP000565711">
    <property type="component" value="Unassembled WGS sequence"/>
</dbReference>
<evidence type="ECO:0000256" key="4">
    <source>
        <dbReference type="PROSITE-ProRule" id="PRU01161"/>
    </source>
</evidence>
<sequence length="322" mass="34395">MPDSTHTASPATVIAERYHRGGSAGHYGDGARLALVIEGGSARGAYSHGMVTGLEELGLLRCFDAVYGASAGALNAAWLLCGRAARSRRAWYPDVIRRVIAPARILRGGLAVDTGFLVHTVYERLVPMDFPAILANPVTFHPIATDVSDGRAVDLHPSIHDVASLQRALRATTCMPVLAGRPVAMDGRRYVDAGLSESVPVATARAQGATHIVVLRTRRADEIPSTPSSFERRVVARVLGPRLAQSWSHQSAQFVVDEQRLNTDPSILQIRPPSDSPSIGRVARDARILLQALDLGRAVTVATLGRCVEGGQQAPSERDTAV</sequence>
<dbReference type="Pfam" id="PF01734">
    <property type="entry name" value="Patatin"/>
    <property type="match status" value="1"/>
</dbReference>
<dbReference type="RefSeq" id="WP_067882380.1">
    <property type="nucleotide sequence ID" value="NZ_JAAXOP010000005.1"/>
</dbReference>
<reference evidence="6 7" key="1">
    <citation type="submission" date="2020-04" db="EMBL/GenBank/DDBJ databases">
        <title>MicrobeNet Type strains.</title>
        <authorList>
            <person name="Nicholson A.C."/>
        </authorList>
    </citation>
    <scope>NUCLEOTIDE SEQUENCE [LARGE SCALE GENOMIC DNA]</scope>
    <source>
        <strain evidence="6 7">JCM 12354</strain>
    </source>
</reference>
<dbReference type="CDD" id="cd07208">
    <property type="entry name" value="Pat_hypo_Ecoli_yjju_like"/>
    <property type="match status" value="1"/>
</dbReference>
<dbReference type="AlphaFoldDB" id="A0A846XU74"/>
<accession>A0A846XU74</accession>
<dbReference type="EMBL" id="JAAXOP010000005">
    <property type="protein sequence ID" value="NKY50676.1"/>
    <property type="molecule type" value="Genomic_DNA"/>
</dbReference>
<dbReference type="InterPro" id="IPR037483">
    <property type="entry name" value="YjjU-like"/>
</dbReference>
<feature type="short sequence motif" description="GXSXG" evidence="4">
    <location>
        <begin position="68"/>
        <end position="72"/>
    </location>
</feature>
<evidence type="ECO:0000256" key="1">
    <source>
        <dbReference type="ARBA" id="ARBA00022801"/>
    </source>
</evidence>
<comment type="caution">
    <text evidence="6">The sequence shown here is derived from an EMBL/GenBank/DDBJ whole genome shotgun (WGS) entry which is preliminary data.</text>
</comment>
<proteinExistence type="predicted"/>
<evidence type="ECO:0000313" key="6">
    <source>
        <dbReference type="EMBL" id="NKY50676.1"/>
    </source>
</evidence>
<dbReference type="GO" id="GO:0016787">
    <property type="term" value="F:hydrolase activity"/>
    <property type="evidence" value="ECO:0007669"/>
    <property type="project" value="UniProtKB-UniRule"/>
</dbReference>
<evidence type="ECO:0000313" key="7">
    <source>
        <dbReference type="Proteomes" id="UP000565711"/>
    </source>
</evidence>
<feature type="domain" description="PNPLA" evidence="5">
    <location>
        <begin position="35"/>
        <end position="205"/>
    </location>
</feature>
<dbReference type="Gene3D" id="3.40.1090.10">
    <property type="entry name" value="Cytosolic phospholipase A2 catalytic domain"/>
    <property type="match status" value="2"/>
</dbReference>
<keyword evidence="1 4" id="KW-0378">Hydrolase</keyword>
<feature type="active site" description="Nucleophile" evidence="4">
    <location>
        <position position="70"/>
    </location>
</feature>
<dbReference type="PANTHER" id="PTHR14226:SF64">
    <property type="entry name" value="PNPLA DOMAIN-CONTAINING PROTEIN"/>
    <property type="match status" value="1"/>
</dbReference>
<evidence type="ECO:0000256" key="2">
    <source>
        <dbReference type="ARBA" id="ARBA00022963"/>
    </source>
</evidence>
<keyword evidence="2 4" id="KW-0442">Lipid degradation</keyword>
<comment type="caution">
    <text evidence="4">Lacks conserved residue(s) required for the propagation of feature annotation.</text>
</comment>
<dbReference type="PANTHER" id="PTHR14226">
    <property type="entry name" value="NEUROPATHY TARGET ESTERASE/SWISS CHEESE D.MELANOGASTER"/>
    <property type="match status" value="1"/>
</dbReference>
<dbReference type="GO" id="GO:0016042">
    <property type="term" value="P:lipid catabolic process"/>
    <property type="evidence" value="ECO:0007669"/>
    <property type="project" value="UniProtKB-UniRule"/>
</dbReference>
<dbReference type="SUPFAM" id="SSF52151">
    <property type="entry name" value="FabD/lysophospholipase-like"/>
    <property type="match status" value="1"/>
</dbReference>
<dbReference type="InterPro" id="IPR002641">
    <property type="entry name" value="PNPLA_dom"/>
</dbReference>
<protein>
    <submittedName>
        <fullName evidence="6">Patatin family protein</fullName>
    </submittedName>
</protein>